<dbReference type="PANTHER" id="PTHR41521:SF4">
    <property type="entry name" value="BLR0684 PROTEIN"/>
    <property type="match status" value="1"/>
</dbReference>
<accession>A0ABS5HDZ8</accession>
<proteinExistence type="predicted"/>
<name>A0ABS5HDZ8_9GAMM</name>
<evidence type="ECO:0000259" key="1">
    <source>
        <dbReference type="Pfam" id="PF07045"/>
    </source>
</evidence>
<dbReference type="InterPro" id="IPR010753">
    <property type="entry name" value="DUF1330"/>
</dbReference>
<reference evidence="2 3" key="1">
    <citation type="submission" date="2021-04" db="EMBL/GenBank/DDBJ databases">
        <authorList>
            <person name="Sun C."/>
        </authorList>
    </citation>
    <scope>NUCLEOTIDE SEQUENCE [LARGE SCALE GENOMIC DNA]</scope>
    <source>
        <strain evidence="2 3">A79</strain>
    </source>
</reference>
<dbReference type="Gene3D" id="3.30.70.100">
    <property type="match status" value="1"/>
</dbReference>
<keyword evidence="3" id="KW-1185">Reference proteome</keyword>
<evidence type="ECO:0000313" key="2">
    <source>
        <dbReference type="EMBL" id="MBR7889669.1"/>
    </source>
</evidence>
<dbReference type="InterPro" id="IPR011008">
    <property type="entry name" value="Dimeric_a/b-barrel"/>
</dbReference>
<comment type="caution">
    <text evidence="2">The sequence shown here is derived from an EMBL/GenBank/DDBJ whole genome shotgun (WGS) entry which is preliminary data.</text>
</comment>
<dbReference type="RefSeq" id="WP_211537047.1">
    <property type="nucleotide sequence ID" value="NZ_JAGSSV010000017.1"/>
</dbReference>
<evidence type="ECO:0000313" key="3">
    <source>
        <dbReference type="Proteomes" id="UP000679722"/>
    </source>
</evidence>
<sequence length="99" mass="10933">MKGYWIAHVKVDDAEAYQAYLALAPGALAQHGARMLSRGEDFTMLEGNQPSPTRAVVFEFDSYEAALDCYHSEAYQSAREHRLACADATVLILKGLPQN</sequence>
<protein>
    <submittedName>
        <fullName evidence="2">DUF1330 domain-containing protein</fullName>
    </submittedName>
</protein>
<organism evidence="2 3">
    <name type="scientific">Marinomonas vulgaris</name>
    <dbReference type="NCBI Taxonomy" id="2823372"/>
    <lineage>
        <taxon>Bacteria</taxon>
        <taxon>Pseudomonadati</taxon>
        <taxon>Pseudomonadota</taxon>
        <taxon>Gammaproteobacteria</taxon>
        <taxon>Oceanospirillales</taxon>
        <taxon>Oceanospirillaceae</taxon>
        <taxon>Marinomonas</taxon>
    </lineage>
</organism>
<dbReference type="Pfam" id="PF07045">
    <property type="entry name" value="DUF1330"/>
    <property type="match status" value="1"/>
</dbReference>
<dbReference type="EMBL" id="JAGSSV010000017">
    <property type="protein sequence ID" value="MBR7889669.1"/>
    <property type="molecule type" value="Genomic_DNA"/>
</dbReference>
<dbReference type="SUPFAM" id="SSF54909">
    <property type="entry name" value="Dimeric alpha+beta barrel"/>
    <property type="match status" value="1"/>
</dbReference>
<gene>
    <name evidence="2" type="ORF">J9B83_12025</name>
</gene>
<reference evidence="3" key="2">
    <citation type="submission" date="2023-07" db="EMBL/GenBank/DDBJ databases">
        <title>Marinomonas vulgaris A79, complete genome.</title>
        <authorList>
            <person name="Ying J.-J."/>
        </authorList>
    </citation>
    <scope>NUCLEOTIDE SEQUENCE [LARGE SCALE GENOMIC DNA]</scope>
    <source>
        <strain evidence="3">A79</strain>
    </source>
</reference>
<dbReference type="Proteomes" id="UP000679722">
    <property type="component" value="Unassembled WGS sequence"/>
</dbReference>
<dbReference type="PANTHER" id="PTHR41521">
    <property type="match status" value="1"/>
</dbReference>
<feature type="domain" description="DUF1330" evidence="1">
    <location>
        <begin position="2"/>
        <end position="95"/>
    </location>
</feature>